<dbReference type="RefSeq" id="XP_024586143.1">
    <property type="nucleotide sequence ID" value="XM_024720999.1"/>
</dbReference>
<name>A0A0P1B5Q4_PLAHL</name>
<proteinExistence type="predicted"/>
<dbReference type="GeneID" id="36402575"/>
<evidence type="ECO:0000313" key="2">
    <source>
        <dbReference type="Proteomes" id="UP000054928"/>
    </source>
</evidence>
<keyword evidence="2" id="KW-1185">Reference proteome</keyword>
<accession>A0A0P1B5Q4</accession>
<organism evidence="1 2">
    <name type="scientific">Plasmopara halstedii</name>
    <name type="common">Downy mildew of sunflower</name>
    <dbReference type="NCBI Taxonomy" id="4781"/>
    <lineage>
        <taxon>Eukaryota</taxon>
        <taxon>Sar</taxon>
        <taxon>Stramenopiles</taxon>
        <taxon>Oomycota</taxon>
        <taxon>Peronosporomycetes</taxon>
        <taxon>Peronosporales</taxon>
        <taxon>Peronosporaceae</taxon>
        <taxon>Plasmopara</taxon>
    </lineage>
</organism>
<evidence type="ECO:0000313" key="1">
    <source>
        <dbReference type="EMBL" id="CEG49774.1"/>
    </source>
</evidence>
<dbReference type="Proteomes" id="UP000054928">
    <property type="component" value="Unassembled WGS sequence"/>
</dbReference>
<sequence>MSVKKIGMKDCHLAEEAAMALDQMWRETSGHQGQICASDEEAVPASRYIWTLEGEIAPFTGKQHRGVRRCYVFLWKMNKF</sequence>
<dbReference type="EMBL" id="CCYD01003092">
    <property type="protein sequence ID" value="CEG49774.1"/>
    <property type="molecule type" value="Genomic_DNA"/>
</dbReference>
<reference evidence="2" key="1">
    <citation type="submission" date="2014-09" db="EMBL/GenBank/DDBJ databases">
        <authorList>
            <person name="Sharma Rahul"/>
            <person name="Thines Marco"/>
        </authorList>
    </citation>
    <scope>NUCLEOTIDE SEQUENCE [LARGE SCALE GENOMIC DNA]</scope>
</reference>
<protein>
    <submittedName>
        <fullName evidence="1">Uncharacterized protein</fullName>
    </submittedName>
</protein>
<dbReference type="AlphaFoldDB" id="A0A0P1B5Q4"/>